<organism evidence="7">
    <name type="scientific">hydrothermal vent metagenome</name>
    <dbReference type="NCBI Taxonomy" id="652676"/>
    <lineage>
        <taxon>unclassified sequences</taxon>
        <taxon>metagenomes</taxon>
        <taxon>ecological metagenomes</taxon>
    </lineage>
</organism>
<dbReference type="NCBIfam" id="TIGR01844">
    <property type="entry name" value="type_I_sec_TolC"/>
    <property type="match status" value="1"/>
</dbReference>
<dbReference type="InterPro" id="IPR003423">
    <property type="entry name" value="OMP_efflux"/>
</dbReference>
<evidence type="ECO:0000256" key="2">
    <source>
        <dbReference type="ARBA" id="ARBA00022448"/>
    </source>
</evidence>
<reference evidence="7" key="1">
    <citation type="submission" date="2018-06" db="EMBL/GenBank/DDBJ databases">
        <authorList>
            <person name="Zhirakovskaya E."/>
        </authorList>
    </citation>
    <scope>NUCLEOTIDE SEQUENCE</scope>
</reference>
<dbReference type="GO" id="GO:0009279">
    <property type="term" value="C:cell outer membrane"/>
    <property type="evidence" value="ECO:0007669"/>
    <property type="project" value="UniProtKB-SubCell"/>
</dbReference>
<evidence type="ECO:0000256" key="1">
    <source>
        <dbReference type="ARBA" id="ARBA00004442"/>
    </source>
</evidence>
<gene>
    <name evidence="7" type="ORF">MNBD_GAMMA24-85</name>
</gene>
<proteinExistence type="predicted"/>
<dbReference type="Pfam" id="PF02321">
    <property type="entry name" value="OEP"/>
    <property type="match status" value="2"/>
</dbReference>
<dbReference type="PANTHER" id="PTHR30026:SF20">
    <property type="entry name" value="OUTER MEMBRANE PROTEIN TOLC"/>
    <property type="match status" value="1"/>
</dbReference>
<dbReference type="InterPro" id="IPR010130">
    <property type="entry name" value="T1SS_OMP_TolC"/>
</dbReference>
<protein>
    <submittedName>
        <fullName evidence="7">Type I secretion outer membrane protein, TolC family</fullName>
    </submittedName>
</protein>
<name>A0A3B1B4B2_9ZZZZ</name>
<dbReference type="GO" id="GO:0015562">
    <property type="term" value="F:efflux transmembrane transporter activity"/>
    <property type="evidence" value="ECO:0007669"/>
    <property type="project" value="InterPro"/>
</dbReference>
<keyword evidence="2" id="KW-0813">Transport</keyword>
<evidence type="ECO:0000256" key="3">
    <source>
        <dbReference type="ARBA" id="ARBA00022452"/>
    </source>
</evidence>
<sequence>MRKILISLSLCLLASPVLHAENLVDIYKLALANDPTFRAAKQEFLATREVKNQSRALFLPALNITGNYSHLRQEYTFIGSPRDDKYISKNYGLNLKQVIYRYDYFVQYREANYKVAQASANFNNAAQELIVRVAQRYFDMLGAMDNLDFARAEKKAIAEQLKQTKQRFDVGLTAITDVYEAQSRYDQSVAQNIAAENQLAISRENLHEVIGQYPKSIAKLSAQTPLLKPEPEDIEKWTKIASQQSLSLIAAEKAVQIAREEVNRQRAGHYPTLDLVASKTRSITEGGAFVSFTGKEQTDTRISLQFNLPIYQGGLVNSKTRQAAYQYSRARELYERQRRATENKTRSAYLNVQADISQVLAYKQALKSSRTALEATEAGYEVGTRTAVDVLNSRREVFRAERDYAKSRYAYIIETLTLRQAAGTLSDANLNALNHWLQ</sequence>
<keyword evidence="6" id="KW-0998">Cell outer membrane</keyword>
<accession>A0A3B1B4B2</accession>
<evidence type="ECO:0000313" key="7">
    <source>
        <dbReference type="EMBL" id="VAX13136.1"/>
    </source>
</evidence>
<keyword evidence="4" id="KW-0812">Transmembrane</keyword>
<evidence type="ECO:0000256" key="6">
    <source>
        <dbReference type="ARBA" id="ARBA00023237"/>
    </source>
</evidence>
<dbReference type="Gene3D" id="1.20.1600.10">
    <property type="entry name" value="Outer membrane efflux proteins (OEP)"/>
    <property type="match status" value="1"/>
</dbReference>
<dbReference type="InterPro" id="IPR051906">
    <property type="entry name" value="TolC-like"/>
</dbReference>
<dbReference type="PANTHER" id="PTHR30026">
    <property type="entry name" value="OUTER MEMBRANE PROTEIN TOLC"/>
    <property type="match status" value="1"/>
</dbReference>
<keyword evidence="3" id="KW-1134">Transmembrane beta strand</keyword>
<dbReference type="SUPFAM" id="SSF56954">
    <property type="entry name" value="Outer membrane efflux proteins (OEP)"/>
    <property type="match status" value="1"/>
</dbReference>
<evidence type="ECO:0000256" key="4">
    <source>
        <dbReference type="ARBA" id="ARBA00022692"/>
    </source>
</evidence>
<evidence type="ECO:0000256" key="5">
    <source>
        <dbReference type="ARBA" id="ARBA00023136"/>
    </source>
</evidence>
<comment type="subcellular location">
    <subcellularLocation>
        <location evidence="1">Cell outer membrane</location>
    </subcellularLocation>
</comment>
<dbReference type="GO" id="GO:1990281">
    <property type="term" value="C:efflux pump complex"/>
    <property type="evidence" value="ECO:0007669"/>
    <property type="project" value="TreeGrafter"/>
</dbReference>
<keyword evidence="5" id="KW-0472">Membrane</keyword>
<dbReference type="AlphaFoldDB" id="A0A3B1B4B2"/>
<dbReference type="GO" id="GO:0015288">
    <property type="term" value="F:porin activity"/>
    <property type="evidence" value="ECO:0007669"/>
    <property type="project" value="TreeGrafter"/>
</dbReference>
<dbReference type="EMBL" id="UOFZ01000101">
    <property type="protein sequence ID" value="VAX13136.1"/>
    <property type="molecule type" value="Genomic_DNA"/>
</dbReference>